<feature type="transmembrane region" description="Helical" evidence="1">
    <location>
        <begin position="32"/>
        <end position="59"/>
    </location>
</feature>
<protein>
    <submittedName>
        <fullName evidence="2">Uncharacterized protein</fullName>
    </submittedName>
</protein>
<organism evidence="2 3">
    <name type="scientific">Streptomyces caledonius</name>
    <dbReference type="NCBI Taxonomy" id="3134107"/>
    <lineage>
        <taxon>Bacteria</taxon>
        <taxon>Bacillati</taxon>
        <taxon>Actinomycetota</taxon>
        <taxon>Actinomycetes</taxon>
        <taxon>Kitasatosporales</taxon>
        <taxon>Streptomycetaceae</taxon>
        <taxon>Streptomyces</taxon>
    </lineage>
</organism>
<keyword evidence="1" id="KW-1133">Transmembrane helix</keyword>
<name>A0ABU8U747_9ACTN</name>
<reference evidence="2 3" key="1">
    <citation type="submission" date="2024-03" db="EMBL/GenBank/DDBJ databases">
        <title>Novel Streptomyces species of biotechnological and ecological value are a feature of Machair soil.</title>
        <authorList>
            <person name="Prole J.R."/>
            <person name="Goodfellow M."/>
            <person name="Allenby N."/>
            <person name="Ward A.C."/>
        </authorList>
    </citation>
    <scope>NUCLEOTIDE SEQUENCE [LARGE SCALE GENOMIC DNA]</scope>
    <source>
        <strain evidence="2 3">MS1.HAVA.3</strain>
    </source>
</reference>
<feature type="transmembrane region" description="Helical" evidence="1">
    <location>
        <begin position="6"/>
        <end position="25"/>
    </location>
</feature>
<dbReference type="Proteomes" id="UP001382904">
    <property type="component" value="Unassembled WGS sequence"/>
</dbReference>
<evidence type="ECO:0000313" key="3">
    <source>
        <dbReference type="Proteomes" id="UP001382904"/>
    </source>
</evidence>
<sequence>MVERGYFTLTPAIVTAGLVALPLLLHARPSGFGWSIGLVSALVLPWSFVGAMAGMFFFIPSVLQLLLAAGADPRQRPTAATLMAGAGLLLSATVLALFLSE</sequence>
<comment type="caution">
    <text evidence="2">The sequence shown here is derived from an EMBL/GenBank/DDBJ whole genome shotgun (WGS) entry which is preliminary data.</text>
</comment>
<evidence type="ECO:0000256" key="1">
    <source>
        <dbReference type="SAM" id="Phobius"/>
    </source>
</evidence>
<dbReference type="EMBL" id="JBBKAM010000002">
    <property type="protein sequence ID" value="MEJ8643698.1"/>
    <property type="molecule type" value="Genomic_DNA"/>
</dbReference>
<feature type="transmembrane region" description="Helical" evidence="1">
    <location>
        <begin position="79"/>
        <end position="99"/>
    </location>
</feature>
<proteinExistence type="predicted"/>
<evidence type="ECO:0000313" key="2">
    <source>
        <dbReference type="EMBL" id="MEJ8643698.1"/>
    </source>
</evidence>
<gene>
    <name evidence="2" type="ORF">WKI68_24655</name>
</gene>
<keyword evidence="1" id="KW-0472">Membrane</keyword>
<keyword evidence="1" id="KW-0812">Transmembrane</keyword>
<keyword evidence="3" id="KW-1185">Reference proteome</keyword>
<accession>A0ABU8U747</accession>